<dbReference type="GO" id="GO:0047372">
    <property type="term" value="F:monoacylglycerol lipase activity"/>
    <property type="evidence" value="ECO:0007669"/>
    <property type="project" value="TreeGrafter"/>
</dbReference>
<dbReference type="GO" id="GO:0034338">
    <property type="term" value="F:short-chain carboxylesterase activity"/>
    <property type="evidence" value="ECO:0007669"/>
    <property type="project" value="TreeGrafter"/>
</dbReference>
<sequence>MRSDSDFIPPAHLRAPYAQTVLASSRIRTLGPNPMAACSREMIFDTVDGVRLQGFHSPAPGEEAKGLVILIHGWEGSASSTYILHTGRFLHAHGYDVFRLNLRDHGDTHHLNEGLFYATLLDEVFSAVKQAAALARGSGVYLAGFSLGGNFALRIACRCAREPIETLRHVMAVSPVVDPARSSRAIDNSGLLRWYFLKKWRRSLRKKQALYPNLYDFSGLLPIKTVIGLTEALIRASGIYAGMEEYFRGYTITGSVLEEAPVPTTILISRDDPAIPAGDFTGLRLAPYGKLIIHDYGGHNGFLSSLLGATWYEEKMLELF</sequence>
<gene>
    <name evidence="3" type="ORF">SCFA_110023</name>
</gene>
<evidence type="ECO:0000313" key="3">
    <source>
        <dbReference type="EMBL" id="VFU11560.1"/>
    </source>
</evidence>
<dbReference type="Pfam" id="PF12697">
    <property type="entry name" value="Abhydrolase_6"/>
    <property type="match status" value="1"/>
</dbReference>
<name>A0A485LVJ7_9ZZZZ</name>
<organism evidence="3">
    <name type="scientific">anaerobic digester metagenome</name>
    <dbReference type="NCBI Taxonomy" id="1263854"/>
    <lineage>
        <taxon>unclassified sequences</taxon>
        <taxon>metagenomes</taxon>
        <taxon>ecological metagenomes</taxon>
    </lineage>
</organism>
<dbReference type="PIRSF" id="PIRSF005211">
    <property type="entry name" value="Ab_hydro_YheT"/>
    <property type="match status" value="1"/>
</dbReference>
<proteinExistence type="inferred from homology"/>
<dbReference type="EMBL" id="CAADRM010000013">
    <property type="protein sequence ID" value="VFU11560.1"/>
    <property type="molecule type" value="Genomic_DNA"/>
</dbReference>
<evidence type="ECO:0000256" key="1">
    <source>
        <dbReference type="ARBA" id="ARBA00010884"/>
    </source>
</evidence>
<dbReference type="InterPro" id="IPR000073">
    <property type="entry name" value="AB_hydrolase_1"/>
</dbReference>
<protein>
    <submittedName>
        <fullName evidence="3">Putative hydrolase</fullName>
    </submittedName>
</protein>
<evidence type="ECO:0000259" key="2">
    <source>
        <dbReference type="Pfam" id="PF12697"/>
    </source>
</evidence>
<dbReference type="Gene3D" id="3.40.50.1820">
    <property type="entry name" value="alpha/beta hydrolase"/>
    <property type="match status" value="1"/>
</dbReference>
<dbReference type="InterPro" id="IPR012020">
    <property type="entry name" value="ABHD4"/>
</dbReference>
<keyword evidence="3" id="KW-0378">Hydrolase</keyword>
<dbReference type="InterPro" id="IPR050960">
    <property type="entry name" value="AB_hydrolase_4_sf"/>
</dbReference>
<dbReference type="SUPFAM" id="SSF53474">
    <property type="entry name" value="alpha/beta-Hydrolases"/>
    <property type="match status" value="1"/>
</dbReference>
<dbReference type="PANTHER" id="PTHR10794">
    <property type="entry name" value="ABHYDROLASE DOMAIN-CONTAINING PROTEIN"/>
    <property type="match status" value="1"/>
</dbReference>
<feature type="domain" description="AB hydrolase-1" evidence="2">
    <location>
        <begin position="68"/>
        <end position="303"/>
    </location>
</feature>
<dbReference type="AlphaFoldDB" id="A0A485LVJ7"/>
<comment type="similarity">
    <text evidence="1">Belongs to the AB hydrolase superfamily. AB hydrolase 4 family.</text>
</comment>
<reference evidence="3" key="1">
    <citation type="submission" date="2019-03" db="EMBL/GenBank/DDBJ databases">
        <authorList>
            <person name="Hao L."/>
        </authorList>
    </citation>
    <scope>NUCLEOTIDE SEQUENCE</scope>
</reference>
<accession>A0A485LVJ7</accession>
<dbReference type="PANTHER" id="PTHR10794:SF63">
    <property type="entry name" value="ALPHA_BETA HYDROLASE 1, ISOFORM A"/>
    <property type="match status" value="1"/>
</dbReference>
<dbReference type="InterPro" id="IPR029058">
    <property type="entry name" value="AB_hydrolase_fold"/>
</dbReference>